<evidence type="ECO:0000256" key="6">
    <source>
        <dbReference type="ARBA" id="ARBA00023125"/>
    </source>
</evidence>
<dbReference type="Gene3D" id="1.20.5.340">
    <property type="match status" value="1"/>
</dbReference>
<dbReference type="RefSeq" id="WP_072873831.1">
    <property type="nucleotide sequence ID" value="NZ_FRAF01000009.1"/>
</dbReference>
<keyword evidence="5 7" id="KW-0175">Coiled coil</keyword>
<comment type="domain">
    <text evidence="7">Contains large globular domains required for ATP hydrolysis at each terminus and a third globular domain forming a flexible hinge near the middle of the molecule. These domains are separated by coiled-coil structures.</text>
</comment>
<dbReference type="CDD" id="cd03278">
    <property type="entry name" value="ABC_SMC_barmotin"/>
    <property type="match status" value="2"/>
</dbReference>
<evidence type="ECO:0000256" key="4">
    <source>
        <dbReference type="ARBA" id="ARBA00022840"/>
    </source>
</evidence>
<dbReference type="GO" id="GO:0030261">
    <property type="term" value="P:chromosome condensation"/>
    <property type="evidence" value="ECO:0007669"/>
    <property type="project" value="InterPro"/>
</dbReference>
<feature type="compositionally biased region" description="Basic and acidic residues" evidence="8">
    <location>
        <begin position="257"/>
        <end position="266"/>
    </location>
</feature>
<sequence>MFLKRIDLIGFKSFADKTTLEFSPGLTAVVGPNGSGKSNVADAIRWVLGEQSAKSLRGNRMEDVIFAGSETRRAVNFCEVSLTLDNEDGHLPVSYKEVNITRRVYRSGESEYLLNRQPCRLKDILELFMDSGLGRESYSIIGQGRIEEMLSTHPEDRRGPFEDAAGIVKFKHRRKEAERKLGETDANLTRIDDIIAELEREERPLAVEAKRAREYLDIEAELKTTEAQILMHDIDSLSEQRKQLAAESSSLVSQRSAAKDRLRESEEQLKHENLQLEQKQEEMEMVQEQLARLTAQREEWTREAAVYQERRVHLLAAQADRQNQVEEARRELNQLAERQKHIDLRQSEIAADWAQMRQEERTLSALVLTENRTKLERELEELNNLYITWHQEAATARNIYRSLQERDAADSKQRAWLVAEAERLDKLRQEAKEILEANKVMAAKEREGLASMDQRLSEVSQQFRELGKEDSRWKEERQRLRQELAALQSRVELLSDLESGYDGYALGVKTVLQAKDAGRLEHIYGSIANLIRVPKELELAIETALGGAVQNLLVASEEDARRAIEYLKQRHAGRATFMPLSVIRGRYLSEEEAAIVKQDEGALGVAGQLLQYHSNYEQAIAHLLGNVVVAKTLVDANRLARKLRYRVRLVTLEGDVVAPGGLMSGGSHARKGPGLLGRTREKQETEERLAELQEKEQQAGAELALVENRMREIERLGQTLTKERTEIAERLTVAEASIRDAELRLVNAEEKWQAVQFEIKESKESDELRRTRLQQAAEKVEETEARIEQGEQQLTEIRKKIQDWDQNAQQTQEQLTALRVQMATLEQEKSANQQRLQELSGEKAKLEQRLQTADKDLSEFAALLAQLAEREQELQERLKNSFQEKEEIEHRMLWLRQERQVLESSLRVKDKAVHEARAALAAVEERTHRLAVLEERTDAELRHALEKLGQQYEMTYEWAISKLERLENVEKARETVRNLRLKLQSMGHVRVSAWEEWNRLTERLQFLQSERDDVLAAKAQLLDVIQNLDEQMQERFQATFDQIRSEFQIVFRQLFQGGRADLQLTDPEHLLTTGIEVIAEPPGKKLQSLNLLSGGERALTAMALLFAILRVRPVPFCVLDEVEAALDEGNVGRFAQQLQAFAAATQFIVITHRRGTMEAADVLYGVTMQELGVSSMVSVRIAEDWEDEPA</sequence>
<evidence type="ECO:0000259" key="9">
    <source>
        <dbReference type="SMART" id="SM00968"/>
    </source>
</evidence>
<dbReference type="SUPFAM" id="SSF57997">
    <property type="entry name" value="Tropomyosin"/>
    <property type="match status" value="1"/>
</dbReference>
<accession>A0A1M6QAX3</accession>
<keyword evidence="3 7" id="KW-0547">Nucleotide-binding</keyword>
<evidence type="ECO:0000256" key="2">
    <source>
        <dbReference type="ARBA" id="ARBA00022490"/>
    </source>
</evidence>
<dbReference type="InterPro" id="IPR036277">
    <property type="entry name" value="SMC_hinge_sf"/>
</dbReference>
<dbReference type="InterPro" id="IPR024704">
    <property type="entry name" value="SMC"/>
</dbReference>
<dbReference type="GO" id="GO:0005737">
    <property type="term" value="C:cytoplasm"/>
    <property type="evidence" value="ECO:0007669"/>
    <property type="project" value="UniProtKB-SubCell"/>
</dbReference>
<comment type="subcellular location">
    <subcellularLocation>
        <location evidence="1 7">Cytoplasm</location>
    </subcellularLocation>
</comment>
<dbReference type="GO" id="GO:0003677">
    <property type="term" value="F:DNA binding"/>
    <property type="evidence" value="ECO:0007669"/>
    <property type="project" value="UniProtKB-UniRule"/>
</dbReference>
<comment type="subunit">
    <text evidence="7">Homodimer.</text>
</comment>
<dbReference type="GO" id="GO:0005694">
    <property type="term" value="C:chromosome"/>
    <property type="evidence" value="ECO:0007669"/>
    <property type="project" value="InterPro"/>
</dbReference>
<dbReference type="SUPFAM" id="SSF52540">
    <property type="entry name" value="P-loop containing nucleoside triphosphate hydrolases"/>
    <property type="match status" value="1"/>
</dbReference>
<dbReference type="EMBL" id="FRAF01000009">
    <property type="protein sequence ID" value="SHK17419.1"/>
    <property type="molecule type" value="Genomic_DNA"/>
</dbReference>
<feature type="domain" description="SMC hinge" evidence="9">
    <location>
        <begin position="521"/>
        <end position="640"/>
    </location>
</feature>
<reference evidence="11" key="1">
    <citation type="submission" date="2016-11" db="EMBL/GenBank/DDBJ databases">
        <authorList>
            <person name="Varghese N."/>
            <person name="Submissions S."/>
        </authorList>
    </citation>
    <scope>NUCLEOTIDE SEQUENCE [LARGE SCALE GENOMIC DNA]</scope>
    <source>
        <strain evidence="11">USBA-503</strain>
    </source>
</reference>
<dbReference type="PIRSF" id="PIRSF005719">
    <property type="entry name" value="SMC"/>
    <property type="match status" value="1"/>
</dbReference>
<keyword evidence="2 7" id="KW-0963">Cytoplasm</keyword>
<feature type="binding site" evidence="7">
    <location>
        <begin position="32"/>
        <end position="39"/>
    </location>
    <ligand>
        <name>ATP</name>
        <dbReference type="ChEBI" id="CHEBI:30616"/>
    </ligand>
</feature>
<keyword evidence="6 7" id="KW-0238">DNA-binding</keyword>
<proteinExistence type="inferred from homology"/>
<dbReference type="GO" id="GO:0005524">
    <property type="term" value="F:ATP binding"/>
    <property type="evidence" value="ECO:0007669"/>
    <property type="project" value="UniProtKB-UniRule"/>
</dbReference>
<dbReference type="GO" id="GO:0006260">
    <property type="term" value="P:DNA replication"/>
    <property type="evidence" value="ECO:0007669"/>
    <property type="project" value="UniProtKB-UniRule"/>
</dbReference>
<dbReference type="FunFam" id="3.40.50.300:FF:000984">
    <property type="entry name" value="Chromosome partition protein Smc"/>
    <property type="match status" value="1"/>
</dbReference>
<dbReference type="SUPFAM" id="SSF75553">
    <property type="entry name" value="Smc hinge domain"/>
    <property type="match status" value="1"/>
</dbReference>
<dbReference type="InterPro" id="IPR027417">
    <property type="entry name" value="P-loop_NTPase"/>
</dbReference>
<evidence type="ECO:0000256" key="7">
    <source>
        <dbReference type="HAMAP-Rule" id="MF_01894"/>
    </source>
</evidence>
<feature type="compositionally biased region" description="Polar residues" evidence="8">
    <location>
        <begin position="247"/>
        <end position="256"/>
    </location>
</feature>
<protein>
    <recommendedName>
        <fullName evidence="7">Chromosome partition protein Smc</fullName>
    </recommendedName>
</protein>
<evidence type="ECO:0000256" key="8">
    <source>
        <dbReference type="SAM" id="MobiDB-lite"/>
    </source>
</evidence>
<dbReference type="Gene3D" id="3.40.50.300">
    <property type="entry name" value="P-loop containing nucleotide triphosphate hydrolases"/>
    <property type="match status" value="2"/>
</dbReference>
<feature type="region of interest" description="Disordered" evidence="8">
    <location>
        <begin position="247"/>
        <end position="266"/>
    </location>
</feature>
<name>A0A1M6QAX3_9BACL</name>
<feature type="coiled-coil region" evidence="7">
    <location>
        <begin position="417"/>
        <end position="497"/>
    </location>
</feature>
<dbReference type="OrthoDB" id="9808768at2"/>
<dbReference type="SMART" id="SM00968">
    <property type="entry name" value="SMC_hinge"/>
    <property type="match status" value="1"/>
</dbReference>
<evidence type="ECO:0000313" key="10">
    <source>
        <dbReference type="EMBL" id="SHK17419.1"/>
    </source>
</evidence>
<dbReference type="Pfam" id="PF02463">
    <property type="entry name" value="SMC_N"/>
    <property type="match status" value="1"/>
</dbReference>
<dbReference type="InterPro" id="IPR010935">
    <property type="entry name" value="SMC_hinge"/>
</dbReference>
<dbReference type="Gene3D" id="1.20.1060.20">
    <property type="match status" value="1"/>
</dbReference>
<dbReference type="Proteomes" id="UP000184016">
    <property type="component" value="Unassembled WGS sequence"/>
</dbReference>
<dbReference type="GO" id="GO:0007059">
    <property type="term" value="P:chromosome segregation"/>
    <property type="evidence" value="ECO:0007669"/>
    <property type="project" value="UniProtKB-UniRule"/>
</dbReference>
<evidence type="ECO:0000256" key="3">
    <source>
        <dbReference type="ARBA" id="ARBA00022741"/>
    </source>
</evidence>
<dbReference type="InterPro" id="IPR003395">
    <property type="entry name" value="RecF/RecN/SMC_N"/>
</dbReference>
<dbReference type="NCBIfam" id="TIGR02168">
    <property type="entry name" value="SMC_prok_B"/>
    <property type="match status" value="1"/>
</dbReference>
<dbReference type="PANTHER" id="PTHR43977">
    <property type="entry name" value="STRUCTURAL MAINTENANCE OF CHROMOSOMES PROTEIN 3"/>
    <property type="match status" value="1"/>
</dbReference>
<dbReference type="InterPro" id="IPR011890">
    <property type="entry name" value="SMC_prok"/>
</dbReference>
<dbReference type="STRING" id="1830138.SAMN05443507_109113"/>
<evidence type="ECO:0000256" key="5">
    <source>
        <dbReference type="ARBA" id="ARBA00023054"/>
    </source>
</evidence>
<dbReference type="GO" id="GO:0007062">
    <property type="term" value="P:sister chromatid cohesion"/>
    <property type="evidence" value="ECO:0007669"/>
    <property type="project" value="InterPro"/>
</dbReference>
<dbReference type="GO" id="GO:0016887">
    <property type="term" value="F:ATP hydrolysis activity"/>
    <property type="evidence" value="ECO:0007669"/>
    <property type="project" value="InterPro"/>
</dbReference>
<dbReference type="HAMAP" id="MF_01894">
    <property type="entry name" value="Smc_prok"/>
    <property type="match status" value="1"/>
</dbReference>
<keyword evidence="4 7" id="KW-0067">ATP-binding</keyword>
<dbReference type="FunFam" id="3.40.50.300:FF:000901">
    <property type="entry name" value="Chromosome partition protein Smc"/>
    <property type="match status" value="1"/>
</dbReference>
<dbReference type="Pfam" id="PF06470">
    <property type="entry name" value="SMC_hinge"/>
    <property type="match status" value="1"/>
</dbReference>
<keyword evidence="11" id="KW-1185">Reference proteome</keyword>
<feature type="coiled-coil region" evidence="7">
    <location>
        <begin position="675"/>
        <end position="891"/>
    </location>
</feature>
<dbReference type="Gene3D" id="3.30.70.1620">
    <property type="match status" value="1"/>
</dbReference>
<evidence type="ECO:0000256" key="1">
    <source>
        <dbReference type="ARBA" id="ARBA00004496"/>
    </source>
</evidence>
<comment type="function">
    <text evidence="7">Required for chromosome condensation and partitioning.</text>
</comment>
<organism evidence="10 11">
    <name type="scientific">Alicyclobacillus tolerans</name>
    <dbReference type="NCBI Taxonomy" id="90970"/>
    <lineage>
        <taxon>Bacteria</taxon>
        <taxon>Bacillati</taxon>
        <taxon>Bacillota</taxon>
        <taxon>Bacilli</taxon>
        <taxon>Bacillales</taxon>
        <taxon>Alicyclobacillaceae</taxon>
        <taxon>Alicyclobacillus</taxon>
    </lineage>
</organism>
<dbReference type="AlphaFoldDB" id="A0A1M6QAX3"/>
<comment type="similarity">
    <text evidence="7">Belongs to the SMC family.</text>
</comment>
<evidence type="ECO:0000313" key="11">
    <source>
        <dbReference type="Proteomes" id="UP000184016"/>
    </source>
</evidence>
<gene>
    <name evidence="7" type="primary">smc</name>
    <name evidence="10" type="ORF">SAMN05443507_109113</name>
</gene>